<dbReference type="EMBL" id="JAZDWU010000008">
    <property type="protein sequence ID" value="KAK9995014.1"/>
    <property type="molecule type" value="Genomic_DNA"/>
</dbReference>
<name>A0AAW2CDN4_9ROSI</name>
<accession>A0AAW2CDN4</accession>
<organism evidence="6 7">
    <name type="scientific">Lithocarpus litseifolius</name>
    <dbReference type="NCBI Taxonomy" id="425828"/>
    <lineage>
        <taxon>Eukaryota</taxon>
        <taxon>Viridiplantae</taxon>
        <taxon>Streptophyta</taxon>
        <taxon>Embryophyta</taxon>
        <taxon>Tracheophyta</taxon>
        <taxon>Spermatophyta</taxon>
        <taxon>Magnoliopsida</taxon>
        <taxon>eudicotyledons</taxon>
        <taxon>Gunneridae</taxon>
        <taxon>Pentapetalae</taxon>
        <taxon>rosids</taxon>
        <taxon>fabids</taxon>
        <taxon>Fagales</taxon>
        <taxon>Fagaceae</taxon>
        <taxon>Lithocarpus</taxon>
    </lineage>
</organism>
<gene>
    <name evidence="6" type="ORF">SO802_024717</name>
</gene>
<dbReference type="Proteomes" id="UP001459277">
    <property type="component" value="Unassembled WGS sequence"/>
</dbReference>
<dbReference type="SUPFAM" id="SSF55008">
    <property type="entry name" value="HMA, heavy metal-associated domain"/>
    <property type="match status" value="1"/>
</dbReference>
<comment type="similarity">
    <text evidence="5">Belongs to the HIPP family.</text>
</comment>
<keyword evidence="7" id="KW-1185">Reference proteome</keyword>
<evidence type="ECO:0000256" key="2">
    <source>
        <dbReference type="ARBA" id="ARBA00022723"/>
    </source>
</evidence>
<evidence type="ECO:0000313" key="7">
    <source>
        <dbReference type="Proteomes" id="UP001459277"/>
    </source>
</evidence>
<evidence type="ECO:0000256" key="5">
    <source>
        <dbReference type="ARBA" id="ARBA00024045"/>
    </source>
</evidence>
<keyword evidence="1" id="KW-0488">Methylation</keyword>
<evidence type="ECO:0000256" key="3">
    <source>
        <dbReference type="ARBA" id="ARBA00023288"/>
    </source>
</evidence>
<evidence type="ECO:0000256" key="4">
    <source>
        <dbReference type="ARBA" id="ARBA00023289"/>
    </source>
</evidence>
<evidence type="ECO:0000313" key="6">
    <source>
        <dbReference type="EMBL" id="KAK9995014.1"/>
    </source>
</evidence>
<protein>
    <recommendedName>
        <fullName evidence="8">HMA domain-containing protein</fullName>
    </recommendedName>
</protein>
<evidence type="ECO:0008006" key="8">
    <source>
        <dbReference type="Google" id="ProtNLM"/>
    </source>
</evidence>
<reference evidence="6 7" key="1">
    <citation type="submission" date="2024-01" db="EMBL/GenBank/DDBJ databases">
        <title>A telomere-to-telomere, gap-free genome of sweet tea (Lithocarpus litseifolius).</title>
        <authorList>
            <person name="Zhou J."/>
        </authorList>
    </citation>
    <scope>NUCLEOTIDE SEQUENCE [LARGE SCALE GENOMIC DNA]</scope>
    <source>
        <strain evidence="6">Zhou-2022a</strain>
        <tissue evidence="6">Leaf</tissue>
    </source>
</reference>
<comment type="caution">
    <text evidence="6">The sequence shown here is derived from an EMBL/GenBank/DDBJ whole genome shotgun (WGS) entry which is preliminary data.</text>
</comment>
<keyword evidence="3" id="KW-0449">Lipoprotein</keyword>
<dbReference type="InterPro" id="IPR036163">
    <property type="entry name" value="HMA_dom_sf"/>
</dbReference>
<evidence type="ECO:0000256" key="1">
    <source>
        <dbReference type="ARBA" id="ARBA00022481"/>
    </source>
</evidence>
<dbReference type="GO" id="GO:0046872">
    <property type="term" value="F:metal ion binding"/>
    <property type="evidence" value="ECO:0007669"/>
    <property type="project" value="UniProtKB-KW"/>
</dbReference>
<dbReference type="PANTHER" id="PTHR45868:SF83">
    <property type="entry name" value="HEAVY METAL-ASSOCIATED ISOPRENYLATED PLANT PROTEIN 33"/>
    <property type="match status" value="1"/>
</dbReference>
<dbReference type="AlphaFoldDB" id="A0AAW2CDN4"/>
<keyword evidence="4" id="KW-0636">Prenylation</keyword>
<dbReference type="Gene3D" id="3.30.70.100">
    <property type="match status" value="1"/>
</dbReference>
<dbReference type="PANTHER" id="PTHR45868">
    <property type="entry name" value="HEAVY METAL-ASSOCIATED ISOPRENYLATED PLANT PROTEIN 33-RELATED"/>
    <property type="match status" value="1"/>
</dbReference>
<sequence>MNIWHVSIAVFAYSDGEKCDDLPIASHSPCSAKMHGTKSCTLKVDTQSPGWHTTLRKVLMNIKGLSYEIDAKEGVAHVYGKVEPRILLKKVQKAGKKAELIEVHSEDPYAYSDTMYGHNYESFNDFPCYNYGRTEPPPYQSHHYRNYQPHYYEPHYCEPMAYYPHHRSYEPPAQLFPQPPSPMKIDPFYDPDCSCSIM</sequence>
<proteinExistence type="inferred from homology"/>
<keyword evidence="2" id="KW-0479">Metal-binding</keyword>